<dbReference type="Proteomes" id="UP000008311">
    <property type="component" value="Unassembled WGS sequence"/>
</dbReference>
<protein>
    <submittedName>
        <fullName evidence="1">Uncharacterized protein</fullName>
    </submittedName>
</protein>
<evidence type="ECO:0000313" key="2">
    <source>
        <dbReference type="Proteomes" id="UP000008311"/>
    </source>
</evidence>
<proteinExistence type="predicted"/>
<dbReference type="InParanoid" id="B9RS76"/>
<organism evidence="1 2">
    <name type="scientific">Ricinus communis</name>
    <name type="common">Castor bean</name>
    <dbReference type="NCBI Taxonomy" id="3988"/>
    <lineage>
        <taxon>Eukaryota</taxon>
        <taxon>Viridiplantae</taxon>
        <taxon>Streptophyta</taxon>
        <taxon>Embryophyta</taxon>
        <taxon>Tracheophyta</taxon>
        <taxon>Spermatophyta</taxon>
        <taxon>Magnoliopsida</taxon>
        <taxon>eudicotyledons</taxon>
        <taxon>Gunneridae</taxon>
        <taxon>Pentapetalae</taxon>
        <taxon>rosids</taxon>
        <taxon>fabids</taxon>
        <taxon>Malpighiales</taxon>
        <taxon>Euphorbiaceae</taxon>
        <taxon>Acalyphoideae</taxon>
        <taxon>Acalypheae</taxon>
        <taxon>Ricinus</taxon>
    </lineage>
</organism>
<dbReference type="EMBL" id="EQ973807">
    <property type="protein sequence ID" value="EEF45936.1"/>
    <property type="molecule type" value="Genomic_DNA"/>
</dbReference>
<dbReference type="AlphaFoldDB" id="B9RS76"/>
<name>B9RS76_RICCO</name>
<evidence type="ECO:0000313" key="1">
    <source>
        <dbReference type="EMBL" id="EEF45936.1"/>
    </source>
</evidence>
<reference evidence="2" key="1">
    <citation type="journal article" date="2010" name="Nat. Biotechnol.">
        <title>Draft genome sequence of the oilseed species Ricinus communis.</title>
        <authorList>
            <person name="Chan A.P."/>
            <person name="Crabtree J."/>
            <person name="Zhao Q."/>
            <person name="Lorenzi H."/>
            <person name="Orvis J."/>
            <person name="Puiu D."/>
            <person name="Melake-Berhan A."/>
            <person name="Jones K.M."/>
            <person name="Redman J."/>
            <person name="Chen G."/>
            <person name="Cahoon E.B."/>
            <person name="Gedil M."/>
            <person name="Stanke M."/>
            <person name="Haas B.J."/>
            <person name="Wortman J.R."/>
            <person name="Fraser-Liggett C.M."/>
            <person name="Ravel J."/>
            <person name="Rabinowicz P.D."/>
        </authorList>
    </citation>
    <scope>NUCLEOTIDE SEQUENCE [LARGE SCALE GENOMIC DNA]</scope>
    <source>
        <strain evidence="2">cv. Hale</strain>
    </source>
</reference>
<accession>B9RS76</accession>
<sequence length="87" mass="9688">MVYHNALSTWLHLNHGMTCALLPQFTKMKRWSLLEAMLIACLSSGIQSQTSIGQGPHGWHSTFLILSIARAPCHNYTLPTAPSEKLK</sequence>
<keyword evidence="2" id="KW-1185">Reference proteome</keyword>
<gene>
    <name evidence="1" type="ORF">RCOM_0803490</name>
</gene>